<feature type="compositionally biased region" description="Basic and acidic residues" evidence="1">
    <location>
        <begin position="1283"/>
        <end position="1329"/>
    </location>
</feature>
<evidence type="ECO:0000256" key="1">
    <source>
        <dbReference type="SAM" id="MobiDB-lite"/>
    </source>
</evidence>
<feature type="compositionally biased region" description="Basic and acidic residues" evidence="1">
    <location>
        <begin position="1679"/>
        <end position="1691"/>
    </location>
</feature>
<dbReference type="GeneID" id="106155523"/>
<dbReference type="Proteomes" id="UP000085678">
    <property type="component" value="Unplaced"/>
</dbReference>
<feature type="compositionally biased region" description="Basic and acidic residues" evidence="1">
    <location>
        <begin position="1723"/>
        <end position="1741"/>
    </location>
</feature>
<feature type="compositionally biased region" description="Polar residues" evidence="1">
    <location>
        <begin position="405"/>
        <end position="417"/>
    </location>
</feature>
<feature type="compositionally biased region" description="Basic and acidic residues" evidence="1">
    <location>
        <begin position="1213"/>
        <end position="1243"/>
    </location>
</feature>
<evidence type="ECO:0000313" key="2">
    <source>
        <dbReference type="Proteomes" id="UP000085678"/>
    </source>
</evidence>
<dbReference type="InParanoid" id="A0A2R2MLH0"/>
<feature type="region of interest" description="Disordered" evidence="1">
    <location>
        <begin position="1130"/>
        <end position="1270"/>
    </location>
</feature>
<feature type="region of interest" description="Disordered" evidence="1">
    <location>
        <begin position="1283"/>
        <end position="1645"/>
    </location>
</feature>
<feature type="region of interest" description="Disordered" evidence="1">
    <location>
        <begin position="132"/>
        <end position="434"/>
    </location>
</feature>
<accession>A0A2R2MLH0</accession>
<feature type="compositionally biased region" description="Polar residues" evidence="1">
    <location>
        <begin position="1483"/>
        <end position="1499"/>
    </location>
</feature>
<feature type="region of interest" description="Disordered" evidence="1">
    <location>
        <begin position="496"/>
        <end position="515"/>
    </location>
</feature>
<feature type="compositionally biased region" description="Basic and acidic residues" evidence="1">
    <location>
        <begin position="1396"/>
        <end position="1453"/>
    </location>
</feature>
<evidence type="ECO:0000313" key="3">
    <source>
        <dbReference type="RefSeq" id="XP_023931049.1"/>
    </source>
</evidence>
<reference evidence="3" key="1">
    <citation type="submission" date="2025-08" db="UniProtKB">
        <authorList>
            <consortium name="RefSeq"/>
        </authorList>
    </citation>
    <scope>IDENTIFICATION</scope>
    <source>
        <tissue evidence="3">Gonads</tissue>
    </source>
</reference>
<feature type="compositionally biased region" description="Polar residues" evidence="1">
    <location>
        <begin position="1004"/>
        <end position="1018"/>
    </location>
</feature>
<feature type="compositionally biased region" description="Polar residues" evidence="1">
    <location>
        <begin position="1334"/>
        <end position="1375"/>
    </location>
</feature>
<feature type="compositionally biased region" description="Basic and acidic residues" evidence="1">
    <location>
        <begin position="255"/>
        <end position="268"/>
    </location>
</feature>
<dbReference type="RefSeq" id="XP_023931049.1">
    <property type="nucleotide sequence ID" value="XM_024075281.1"/>
</dbReference>
<protein>
    <submittedName>
        <fullName evidence="3">Uncharacterized protein LOC106155523</fullName>
    </submittedName>
</protein>
<feature type="compositionally biased region" description="Polar residues" evidence="1">
    <location>
        <begin position="1702"/>
        <end position="1722"/>
    </location>
</feature>
<feature type="region of interest" description="Disordered" evidence="1">
    <location>
        <begin position="448"/>
        <end position="471"/>
    </location>
</feature>
<dbReference type="KEGG" id="lak:106155523"/>
<feature type="compositionally biased region" description="Basic residues" evidence="1">
    <location>
        <begin position="1244"/>
        <end position="1253"/>
    </location>
</feature>
<feature type="compositionally biased region" description="Basic and acidic residues" evidence="1">
    <location>
        <begin position="395"/>
        <end position="404"/>
    </location>
</feature>
<feature type="compositionally biased region" description="Basic and acidic residues" evidence="1">
    <location>
        <begin position="190"/>
        <end position="211"/>
    </location>
</feature>
<feature type="compositionally biased region" description="Basic and acidic residues" evidence="1">
    <location>
        <begin position="1504"/>
        <end position="1533"/>
    </location>
</feature>
<feature type="compositionally biased region" description="Low complexity" evidence="1">
    <location>
        <begin position="356"/>
        <end position="393"/>
    </location>
</feature>
<feature type="compositionally biased region" description="Polar residues" evidence="1">
    <location>
        <begin position="1583"/>
        <end position="1617"/>
    </location>
</feature>
<feature type="compositionally biased region" description="Polar residues" evidence="1">
    <location>
        <begin position="288"/>
        <end position="306"/>
    </location>
</feature>
<feature type="compositionally biased region" description="Polar residues" evidence="1">
    <location>
        <begin position="220"/>
        <end position="230"/>
    </location>
</feature>
<feature type="compositionally biased region" description="Basic and acidic residues" evidence="1">
    <location>
        <begin position="163"/>
        <end position="172"/>
    </location>
</feature>
<feature type="compositionally biased region" description="Polar residues" evidence="1">
    <location>
        <begin position="461"/>
        <end position="470"/>
    </location>
</feature>
<feature type="compositionally biased region" description="Basic and acidic residues" evidence="1">
    <location>
        <begin position="1254"/>
        <end position="1270"/>
    </location>
</feature>
<feature type="compositionally biased region" description="Polar residues" evidence="1">
    <location>
        <begin position="141"/>
        <end position="150"/>
    </location>
</feature>
<name>A0A2R2MLH0_LINAN</name>
<keyword evidence="2" id="KW-1185">Reference proteome</keyword>
<proteinExistence type="predicted"/>
<sequence>MFRRRKVVLGVSKKNPADYTAQPEEQVETRTRPSYNRRSYAGVTPQRIPGEFADPLDRFAKYRRRSANIETLRKEANDITETPVRDQDFKYSRRKFRSEEDLLSDTKDTTPTASCSTLHVQHLDLNEGASRKLKSEEKLNTSEPGTSILINTEKESDSEDSEFILKPKEAEYSKPVLKEQITIANTCQDSEERKETDSTNEKSTPEIKEFVLSHPGQTPEKISTAQSQGEGNKPKQQPIPAPRTSLILQSNQSDIHQDQKQSITKETESEVVPVKIPVEEAPKPKPVSTEQQWKNNNKPTSPPSQGSDKEASKSNSISSSDSSKHQSHLASAEPRKAPVKPDRPKRKAKLQKLQQDSLGTTTLGSTSSSPGSTSPSLSPSPSPLFLDSSSSDPMKTSHEEKEPKGQSTEASVTSKPTTYLHIVSPPKFTSPGSASQAISWKSVGYLPQTSPTRDFPPPLAPNSTDTNAKSCQEDEIIPQVAKSRVEHPVDIEKEVTNIELNPVTSEEEQDMENKKACRDELANLRAQFFADMDSVADQSFDFVPTLVTATGGARVRSSGSVSEDEIQPVSIKRKVSPTGQKEEEEDKLGVEEHRILPVMQEHDASLPNLHDMEEGVEEDQIQSEVAQRRDISHMEQVGDIVLLPVEHVVLNEAAPSHGQNGLTEPQELQGYSLDGSIDDVKEDFPVARSHSPVSIEEEPISPIALVKKDPTIFIDNTLNFIVNDSGNDHSDRSVAVVEENKQAGIEMLAELVADDAYDRAVIQNGGIHSSNGKDDITEDDGVKEDHIIKEIKSELKPDINFPVETGIPVSDGSEIEQDETEDGTAVHISREYFPENQCKSVPDLTELDDPEEICEKTLPESQDFQQSQQKSSEYFPENQCKSVPDLTALDQTNVVLTSTGDVISGRDEVEPAMADEYFPENQCKSVPDLTALDQTNVVLTSTGDVISGRDEVEPAIADEYFPENQCKSVPDLTELDSPPVKKITDTPEYFPENQCKSIPDFQAMDSSQQQTSGDNQGTDVPKATGREEYFPENQCKSIPDLVGLGEMTQGNNKPGINIQDPGQKPDEVVSPLSPVQPAKFTLGGDDDSPTIIPPVISFGTTQSKTTSTPPKPPRNTKAIDKAMEIAREVEPSHVFHKEEVEVTSGENELEKERKQLISQMKVRRKKVATWKGVPESPPMPATSGKPLNSMKRYEERKKQIQKQQPDVIPKTKAQGEVESHSIRDQDLTKKHWEEKLAEEEEKKSFRKQHKHKNHEGEHDNRLKEESFISEDGLKYRDEMIQDEKNIKSLDTDNDKYASESAIDREIRLATEREERLRKEREDRLLELHLKPTPHSVQSKQPPAKQQTTSAKSPTNAGGDSWSSKPMSSAESSVVQDQHEERHIMKRQGLSQPVPGYEKEQQQSEFERQEKEEERLSAHESIVEREIRLQREREEIIARERERAYQQKIEESKKKTSPPTSSAPHKEKSQAASGGSLKLHISSPVASTTKPAVKTSSAPSGETMAEGKHFAHPGESRIARELREQREREEEIQRLRRQMSGSQGKASDCGDQDEADTKSVDVPQQPSGTWQKEVKPFKREGYSFSANSTDSAHSTGTNTSYSALHASSVQNDTVTSPRSPKVKPFQDVEPQNSYKYVPQPETPIERDIRIAREREEELRKTHTSPKLPLPAEREVVIIEKEVPQKTPDHSDGHNGVTLRTKPKGNSTNTQEKFTFRKSQNLTESKIHQELEEMQQREQELKSRWNQCSEPM</sequence>
<feature type="region of interest" description="Disordered" evidence="1">
    <location>
        <begin position="14"/>
        <end position="49"/>
    </location>
</feature>
<organism evidence="2 3">
    <name type="scientific">Lingula anatina</name>
    <name type="common">Brachiopod</name>
    <name type="synonym">Lingula unguis</name>
    <dbReference type="NCBI Taxonomy" id="7574"/>
    <lineage>
        <taxon>Eukaryota</taxon>
        <taxon>Metazoa</taxon>
        <taxon>Spiralia</taxon>
        <taxon>Lophotrochozoa</taxon>
        <taxon>Brachiopoda</taxon>
        <taxon>Linguliformea</taxon>
        <taxon>Lingulata</taxon>
        <taxon>Lingulida</taxon>
        <taxon>Linguloidea</taxon>
        <taxon>Lingulidae</taxon>
        <taxon>Lingula</taxon>
    </lineage>
</organism>
<gene>
    <name evidence="3" type="primary">LOC106155523</name>
</gene>
<feature type="compositionally biased region" description="Basic and acidic residues" evidence="1">
    <location>
        <begin position="1571"/>
        <end position="1580"/>
    </location>
</feature>
<feature type="compositionally biased region" description="Basic and acidic residues" evidence="1">
    <location>
        <begin position="1130"/>
        <end position="1140"/>
    </location>
</feature>
<feature type="compositionally biased region" description="Basic and acidic residues" evidence="1">
    <location>
        <begin position="333"/>
        <end position="342"/>
    </location>
</feature>
<feature type="region of interest" description="Disordered" evidence="1">
    <location>
        <begin position="1679"/>
        <end position="1750"/>
    </location>
</feature>
<feature type="region of interest" description="Disordered" evidence="1">
    <location>
        <begin position="984"/>
        <end position="1116"/>
    </location>
</feature>